<keyword evidence="2 5" id="KW-0813">Transport</keyword>
<keyword evidence="4 5" id="KW-0574">Periplasm</keyword>
<protein>
    <recommendedName>
        <fullName evidence="5">Putrescine-binding periplasmic protein</fullName>
    </recommendedName>
</protein>
<dbReference type="GO" id="GO:0019808">
    <property type="term" value="F:polyamine binding"/>
    <property type="evidence" value="ECO:0007669"/>
    <property type="project" value="InterPro"/>
</dbReference>
<evidence type="ECO:0000256" key="2">
    <source>
        <dbReference type="ARBA" id="ARBA00022448"/>
    </source>
</evidence>
<accession>B4RJM8</accession>
<dbReference type="PANTHER" id="PTHR30222">
    <property type="entry name" value="SPERMIDINE/PUTRESCINE-BINDING PERIPLASMIC PROTEIN"/>
    <property type="match status" value="1"/>
</dbReference>
<dbReference type="GO" id="GO:0015846">
    <property type="term" value="P:polyamine transport"/>
    <property type="evidence" value="ECO:0007669"/>
    <property type="project" value="InterPro"/>
</dbReference>
<evidence type="ECO:0000313" key="7">
    <source>
        <dbReference type="Proteomes" id="UP000002564"/>
    </source>
</evidence>
<dbReference type="PANTHER" id="PTHR30222:SF12">
    <property type="entry name" value="NORSPERMIDINE SENSOR"/>
    <property type="match status" value="1"/>
</dbReference>
<comment type="subcellular location">
    <subcellularLocation>
        <location evidence="1 5">Periplasm</location>
    </subcellularLocation>
</comment>
<dbReference type="InterPro" id="IPR006059">
    <property type="entry name" value="SBP"/>
</dbReference>
<dbReference type="GO" id="GO:0042597">
    <property type="term" value="C:periplasmic space"/>
    <property type="evidence" value="ECO:0007669"/>
    <property type="project" value="UniProtKB-SubCell"/>
</dbReference>
<evidence type="ECO:0000256" key="5">
    <source>
        <dbReference type="PIRNR" id="PIRNR019574"/>
    </source>
</evidence>
<evidence type="ECO:0000256" key="3">
    <source>
        <dbReference type="ARBA" id="ARBA00022729"/>
    </source>
</evidence>
<dbReference type="Proteomes" id="UP000002564">
    <property type="component" value="Chromosome"/>
</dbReference>
<dbReference type="EMBL" id="CP001050">
    <property type="protein sequence ID" value="ACF29031.1"/>
    <property type="molecule type" value="Genomic_DNA"/>
</dbReference>
<evidence type="ECO:0000256" key="4">
    <source>
        <dbReference type="ARBA" id="ARBA00022764"/>
    </source>
</evidence>
<name>B4RJM8_NEIG2</name>
<dbReference type="Pfam" id="PF13416">
    <property type="entry name" value="SBP_bac_8"/>
    <property type="match status" value="1"/>
</dbReference>
<organism evidence="6 7">
    <name type="scientific">Neisseria gonorrhoeae (strain NCCP11945)</name>
    <dbReference type="NCBI Taxonomy" id="521006"/>
    <lineage>
        <taxon>Bacteria</taxon>
        <taxon>Pseudomonadati</taxon>
        <taxon>Pseudomonadota</taxon>
        <taxon>Betaproteobacteria</taxon>
        <taxon>Neisseriales</taxon>
        <taxon>Neisseriaceae</taxon>
        <taxon>Neisseria</taxon>
    </lineage>
</organism>
<dbReference type="SUPFAM" id="SSF53850">
    <property type="entry name" value="Periplasmic binding protein-like II"/>
    <property type="match status" value="1"/>
</dbReference>
<evidence type="ECO:0000256" key="1">
    <source>
        <dbReference type="ARBA" id="ARBA00004418"/>
    </source>
</evidence>
<comment type="similarity">
    <text evidence="5">Belongs to the bacterial solute-binding protein PotD/PotF family.</text>
</comment>
<dbReference type="KEGG" id="ngk:NGK_0338"/>
<proteinExistence type="inferred from homology"/>
<dbReference type="HOGENOM" id="CLU_026974_1_4_4"/>
<keyword evidence="3" id="KW-0732">Signal</keyword>
<dbReference type="InterPro" id="IPR001188">
    <property type="entry name" value="Sperm_putr-bd"/>
</dbReference>
<dbReference type="PIRSF" id="PIRSF019574">
    <property type="entry name" value="Periplasmic_polyamine_BP"/>
    <property type="match status" value="1"/>
</dbReference>
<sequence>MQAARPSLQCFLFLNERSKTMKKTLVAAAILSLALTACGGGSDTAAQTPSAKPEAEQSGKLNIYNWSDYVDPETVAAFEKETGIKMRSDYYDSNETLEAKVLTGKSGYDLTAPSIANVGRQIKAGAYQKIDKAQIPHYGNIDKDLLKMMEAVDPGNEYAVPYFWGINTLAINTRQVQKALGTDKLPENEWDLVFKPEYTAKLKSCGISYFDSAIEQIPLALHYLGKDPNSENPEDIKAAVDMMKAVRGDVKRFSSSGYIDDMAAGNLCAAIGYGGDLNIAKTRAEEAANGVEIKVLTPKTGVGVWVDSFMIPRDAQNVANAHRYIDYTLRPEVAAKNGSFVTYAPASRPARELMDEKYTSDASIFPTKELMEKSFIVSPKSAESVKLGVKLWQGLKAGK</sequence>
<reference evidence="6 7" key="1">
    <citation type="journal article" date="2008" name="J. Bacteriol.">
        <title>Complete genome sequence of Neisseria gonorrhoeae NCCP11945.</title>
        <authorList>
            <person name="Chung G.T."/>
            <person name="Yoo J.S."/>
            <person name="Oh H.B."/>
            <person name="Lee Y.S."/>
            <person name="Cha S.H."/>
            <person name="Kim S.J."/>
            <person name="Yoo C.K."/>
        </authorList>
    </citation>
    <scope>NUCLEOTIDE SEQUENCE [LARGE SCALE GENOMIC DNA]</scope>
    <source>
        <strain evidence="6 7">NCCP11945</strain>
    </source>
</reference>
<dbReference type="PRINTS" id="PR00909">
    <property type="entry name" value="SPERMDNBNDNG"/>
</dbReference>
<dbReference type="Gene3D" id="3.40.190.10">
    <property type="entry name" value="Periplasmic binding protein-like II"/>
    <property type="match status" value="2"/>
</dbReference>
<dbReference type="AlphaFoldDB" id="B4RJM8"/>
<evidence type="ECO:0000313" key="6">
    <source>
        <dbReference type="EMBL" id="ACF29031.1"/>
    </source>
</evidence>
<gene>
    <name evidence="6" type="ordered locus">NGK_0338</name>
</gene>
<dbReference type="CDD" id="cd13659">
    <property type="entry name" value="PBP2_PotF"/>
    <property type="match status" value="1"/>
</dbReference>
<comment type="function">
    <text evidence="5">Required for the activity of the bacterial periplasmic transport system of putrescine.</text>
</comment>